<dbReference type="InterPro" id="IPR050488">
    <property type="entry name" value="Ig_Fc_receptor"/>
</dbReference>
<feature type="domain" description="Ig-like" evidence="3">
    <location>
        <begin position="3"/>
        <end position="93"/>
    </location>
</feature>
<dbReference type="Proteomes" id="UP000542689">
    <property type="component" value="Unassembled WGS sequence"/>
</dbReference>
<dbReference type="PANTHER" id="PTHR11481">
    <property type="entry name" value="IMMUNOGLOBULIN FC RECEPTOR"/>
    <property type="match status" value="1"/>
</dbReference>
<organism evidence="4 5">
    <name type="scientific">Ifrita kowaldi</name>
    <name type="common">blue-capped ifrita</name>
    <dbReference type="NCBI Taxonomy" id="461245"/>
    <lineage>
        <taxon>Eukaryota</taxon>
        <taxon>Metazoa</taxon>
        <taxon>Chordata</taxon>
        <taxon>Craniata</taxon>
        <taxon>Vertebrata</taxon>
        <taxon>Euteleostomi</taxon>
        <taxon>Archelosauria</taxon>
        <taxon>Archosauria</taxon>
        <taxon>Dinosauria</taxon>
        <taxon>Saurischia</taxon>
        <taxon>Theropoda</taxon>
        <taxon>Coelurosauria</taxon>
        <taxon>Aves</taxon>
        <taxon>Neognathae</taxon>
        <taxon>Neoaves</taxon>
        <taxon>Telluraves</taxon>
        <taxon>Australaves</taxon>
        <taxon>Passeriformes</taxon>
        <taxon>Corvoidea</taxon>
        <taxon>Cinclosomatidae</taxon>
        <taxon>Ifrita</taxon>
    </lineage>
</organism>
<dbReference type="GO" id="GO:0009897">
    <property type="term" value="C:external side of plasma membrane"/>
    <property type="evidence" value="ECO:0007669"/>
    <property type="project" value="TreeGrafter"/>
</dbReference>
<evidence type="ECO:0000256" key="1">
    <source>
        <dbReference type="ARBA" id="ARBA00022729"/>
    </source>
</evidence>
<dbReference type="EMBL" id="VZRS01015639">
    <property type="protein sequence ID" value="NWW69126.1"/>
    <property type="molecule type" value="Genomic_DNA"/>
</dbReference>
<dbReference type="Pfam" id="PF13895">
    <property type="entry name" value="Ig_2"/>
    <property type="match status" value="1"/>
</dbReference>
<dbReference type="GO" id="GO:0006955">
    <property type="term" value="P:immune response"/>
    <property type="evidence" value="ECO:0007669"/>
    <property type="project" value="TreeGrafter"/>
</dbReference>
<reference evidence="4 5" key="1">
    <citation type="submission" date="2019-09" db="EMBL/GenBank/DDBJ databases">
        <title>Bird 10,000 Genomes (B10K) Project - Family phase.</title>
        <authorList>
            <person name="Zhang G."/>
        </authorList>
    </citation>
    <scope>NUCLEOTIDE SEQUENCE [LARGE SCALE GENOMIC DNA]</scope>
    <source>
        <strain evidence="4">B10K-DU-029-41</strain>
        <tissue evidence="4">Liver</tissue>
    </source>
</reference>
<dbReference type="AlphaFoldDB" id="A0A7K6Q5Y3"/>
<sequence>DGPLLSHRALVLQVPARALLEGDAVPLRCRGWQNKSVTGVRFYRDWKDLRRPLRGTELSLSPVRLNDTGRYHCAGRVEYWVSGWRASEPVTVTVH</sequence>
<dbReference type="Gene3D" id="2.60.40.10">
    <property type="entry name" value="Immunoglobulins"/>
    <property type="match status" value="1"/>
</dbReference>
<evidence type="ECO:0000256" key="2">
    <source>
        <dbReference type="ARBA" id="ARBA00023157"/>
    </source>
</evidence>
<dbReference type="PROSITE" id="PS50835">
    <property type="entry name" value="IG_LIKE"/>
    <property type="match status" value="1"/>
</dbReference>
<dbReference type="InterPro" id="IPR036179">
    <property type="entry name" value="Ig-like_dom_sf"/>
</dbReference>
<dbReference type="InterPro" id="IPR013783">
    <property type="entry name" value="Ig-like_fold"/>
</dbReference>
<accession>A0A7K6Q5Y3</accession>
<keyword evidence="2" id="KW-1015">Disulfide bond</keyword>
<keyword evidence="1" id="KW-0732">Signal</keyword>
<name>A0A7K6Q5Y3_9CORV</name>
<evidence type="ECO:0000259" key="3">
    <source>
        <dbReference type="PROSITE" id="PS50835"/>
    </source>
</evidence>
<dbReference type="InterPro" id="IPR007110">
    <property type="entry name" value="Ig-like_dom"/>
</dbReference>
<dbReference type="SMART" id="SM00409">
    <property type="entry name" value="IG"/>
    <property type="match status" value="1"/>
</dbReference>
<gene>
    <name evidence="4" type="primary">Fcrla</name>
    <name evidence="4" type="ORF">IFRKOW_R15389</name>
</gene>
<dbReference type="PANTHER" id="PTHR11481:SF64">
    <property type="entry name" value="FC RECEPTOR-LIKE PROTEIN 4"/>
    <property type="match status" value="1"/>
</dbReference>
<dbReference type="GO" id="GO:0007166">
    <property type="term" value="P:cell surface receptor signaling pathway"/>
    <property type="evidence" value="ECO:0007669"/>
    <property type="project" value="TreeGrafter"/>
</dbReference>
<comment type="caution">
    <text evidence="4">The sequence shown here is derived from an EMBL/GenBank/DDBJ whole genome shotgun (WGS) entry which is preliminary data.</text>
</comment>
<dbReference type="InterPro" id="IPR003599">
    <property type="entry name" value="Ig_sub"/>
</dbReference>
<feature type="non-terminal residue" evidence="4">
    <location>
        <position position="95"/>
    </location>
</feature>
<feature type="non-terminal residue" evidence="4">
    <location>
        <position position="1"/>
    </location>
</feature>
<dbReference type="GO" id="GO:0004888">
    <property type="term" value="F:transmembrane signaling receptor activity"/>
    <property type="evidence" value="ECO:0007669"/>
    <property type="project" value="TreeGrafter"/>
</dbReference>
<keyword evidence="5" id="KW-1185">Reference proteome</keyword>
<evidence type="ECO:0000313" key="4">
    <source>
        <dbReference type="EMBL" id="NWW69126.1"/>
    </source>
</evidence>
<evidence type="ECO:0000313" key="5">
    <source>
        <dbReference type="Proteomes" id="UP000542689"/>
    </source>
</evidence>
<proteinExistence type="predicted"/>
<dbReference type="SUPFAM" id="SSF48726">
    <property type="entry name" value="Immunoglobulin"/>
    <property type="match status" value="1"/>
</dbReference>
<protein>
    <submittedName>
        <fullName evidence="4">FCRLA protein</fullName>
    </submittedName>
</protein>